<keyword evidence="2" id="KW-0813">Transport</keyword>
<keyword evidence="11" id="KW-0407">Ion channel</keyword>
<dbReference type="SUPFAM" id="SSF53850">
    <property type="entry name" value="Periplasmic binding protein-like II"/>
    <property type="match status" value="1"/>
</dbReference>
<dbReference type="PANTHER" id="PTHR42643:SF24">
    <property type="entry name" value="IONOTROPIC RECEPTOR 60A"/>
    <property type="match status" value="1"/>
</dbReference>
<organism evidence="14 15">
    <name type="scientific">Araneus ventricosus</name>
    <name type="common">Orbweaver spider</name>
    <name type="synonym">Epeira ventricosa</name>
    <dbReference type="NCBI Taxonomy" id="182803"/>
    <lineage>
        <taxon>Eukaryota</taxon>
        <taxon>Metazoa</taxon>
        <taxon>Ecdysozoa</taxon>
        <taxon>Arthropoda</taxon>
        <taxon>Chelicerata</taxon>
        <taxon>Arachnida</taxon>
        <taxon>Araneae</taxon>
        <taxon>Araneomorphae</taxon>
        <taxon>Entelegynae</taxon>
        <taxon>Araneoidea</taxon>
        <taxon>Araneidae</taxon>
        <taxon>Araneus</taxon>
    </lineage>
</organism>
<dbReference type="OrthoDB" id="6410470at2759"/>
<dbReference type="GO" id="GO:0005886">
    <property type="term" value="C:plasma membrane"/>
    <property type="evidence" value="ECO:0007669"/>
    <property type="project" value="UniProtKB-SubCell"/>
</dbReference>
<dbReference type="Pfam" id="PF10613">
    <property type="entry name" value="Lig_chan-Glu_bd"/>
    <property type="match status" value="1"/>
</dbReference>
<keyword evidence="8" id="KW-0675">Receptor</keyword>
<feature type="transmembrane region" description="Helical" evidence="12">
    <location>
        <begin position="131"/>
        <end position="150"/>
    </location>
</feature>
<evidence type="ECO:0000256" key="10">
    <source>
        <dbReference type="ARBA" id="ARBA00023286"/>
    </source>
</evidence>
<dbReference type="Gene3D" id="3.40.190.10">
    <property type="entry name" value="Periplasmic binding protein-like II"/>
    <property type="match status" value="1"/>
</dbReference>
<evidence type="ECO:0000259" key="13">
    <source>
        <dbReference type="SMART" id="SM00918"/>
    </source>
</evidence>
<feature type="transmembrane region" description="Helical" evidence="12">
    <location>
        <begin position="371"/>
        <end position="395"/>
    </location>
</feature>
<protein>
    <recommendedName>
        <fullName evidence="13">Ionotropic glutamate receptor L-glutamate and glycine-binding domain-containing protein</fullName>
    </recommendedName>
</protein>
<keyword evidence="5 12" id="KW-1133">Transmembrane helix</keyword>
<evidence type="ECO:0000256" key="3">
    <source>
        <dbReference type="ARBA" id="ARBA00022475"/>
    </source>
</evidence>
<gene>
    <name evidence="14" type="ORF">AVEN_197776_1</name>
</gene>
<keyword evidence="9" id="KW-0325">Glycoprotein</keyword>
<evidence type="ECO:0000256" key="4">
    <source>
        <dbReference type="ARBA" id="ARBA00022692"/>
    </source>
</evidence>
<dbReference type="InterPro" id="IPR019594">
    <property type="entry name" value="Glu/Gly-bd"/>
</dbReference>
<evidence type="ECO:0000256" key="8">
    <source>
        <dbReference type="ARBA" id="ARBA00023170"/>
    </source>
</evidence>
<evidence type="ECO:0000256" key="6">
    <source>
        <dbReference type="ARBA" id="ARBA00023065"/>
    </source>
</evidence>
<evidence type="ECO:0000313" key="14">
    <source>
        <dbReference type="EMBL" id="GBO11404.1"/>
    </source>
</evidence>
<reference evidence="14 15" key="1">
    <citation type="journal article" date="2019" name="Sci. Rep.">
        <title>Orb-weaving spider Araneus ventricosus genome elucidates the spidroin gene catalogue.</title>
        <authorList>
            <person name="Kono N."/>
            <person name="Nakamura H."/>
            <person name="Ohtoshi R."/>
            <person name="Moran D.A.P."/>
            <person name="Shinohara A."/>
            <person name="Yoshida Y."/>
            <person name="Fujiwara M."/>
            <person name="Mori M."/>
            <person name="Tomita M."/>
            <person name="Arakawa K."/>
        </authorList>
    </citation>
    <scope>NUCLEOTIDE SEQUENCE [LARGE SCALE GENOMIC DNA]</scope>
</reference>
<evidence type="ECO:0000256" key="7">
    <source>
        <dbReference type="ARBA" id="ARBA00023136"/>
    </source>
</evidence>
<keyword evidence="3" id="KW-1003">Cell membrane</keyword>
<dbReference type="PANTHER" id="PTHR42643">
    <property type="entry name" value="IONOTROPIC RECEPTOR 20A-RELATED"/>
    <property type="match status" value="1"/>
</dbReference>
<keyword evidence="4 12" id="KW-0812">Transmembrane</keyword>
<name>A0A4Y2UGZ9_ARAVE</name>
<accession>A0A4Y2UGZ9</accession>
<dbReference type="InterPro" id="IPR052192">
    <property type="entry name" value="Insect_Ionotropic_Sensory_Rcpt"/>
</dbReference>
<evidence type="ECO:0000256" key="5">
    <source>
        <dbReference type="ARBA" id="ARBA00022989"/>
    </source>
</evidence>
<keyword evidence="7 12" id="KW-0472">Membrane</keyword>
<sequence>MKFPKHLKVSTTTTGTSKVIETENGAIATGIDIKLLQLLAEKLNFHYTIYQPKDGGRWGTLYENGSWTGISGMLQRGEVDISTLYSPVIEERMTVLDFSLPYYTLEKTFATDIPHPQPNYTVLLLPFQWDVWIALVAFLILPILLEQVVFQRQHVSKPFTNLFKRQPLEVRNSVKRRIMYGSWLVFQTIVRFVYTSVILSFLTVRPIPKGIKTIPELAEAVRKGTFRFYVPAGSLNAEFLATSDSEDFRTIGLAIQKNKWEEILEYKNEKIGDGKAIEGARAIFHIKYGKPPFSTVSVADDSFGIWSAGVMIRKGFCCLESVNTAILRINNGGLYQKILDDEAFQQQYKLFSRKLPDTGVRKLGLGELSGIFFLLMLSYVLSFLILIIECMHYRWTKEKLQM</sequence>
<evidence type="ECO:0000256" key="11">
    <source>
        <dbReference type="ARBA" id="ARBA00023303"/>
    </source>
</evidence>
<evidence type="ECO:0000313" key="15">
    <source>
        <dbReference type="Proteomes" id="UP000499080"/>
    </source>
</evidence>
<evidence type="ECO:0000256" key="9">
    <source>
        <dbReference type="ARBA" id="ARBA00023180"/>
    </source>
</evidence>
<comment type="subcellular location">
    <subcellularLocation>
        <location evidence="1">Cell membrane</location>
        <topology evidence="1">Multi-pass membrane protein</topology>
    </subcellularLocation>
</comment>
<keyword evidence="15" id="KW-1185">Reference proteome</keyword>
<evidence type="ECO:0000256" key="1">
    <source>
        <dbReference type="ARBA" id="ARBA00004651"/>
    </source>
</evidence>
<dbReference type="Proteomes" id="UP000499080">
    <property type="component" value="Unassembled WGS sequence"/>
</dbReference>
<evidence type="ECO:0000256" key="12">
    <source>
        <dbReference type="SAM" id="Phobius"/>
    </source>
</evidence>
<dbReference type="AlphaFoldDB" id="A0A4Y2UGZ9"/>
<dbReference type="GO" id="GO:0015276">
    <property type="term" value="F:ligand-gated monoatomic ion channel activity"/>
    <property type="evidence" value="ECO:0007669"/>
    <property type="project" value="InterPro"/>
</dbReference>
<feature type="domain" description="Ionotropic glutamate receptor L-glutamate and glycine-binding" evidence="13">
    <location>
        <begin position="17"/>
        <end position="76"/>
    </location>
</feature>
<evidence type="ECO:0000256" key="2">
    <source>
        <dbReference type="ARBA" id="ARBA00022448"/>
    </source>
</evidence>
<keyword evidence="10" id="KW-1071">Ligand-gated ion channel</keyword>
<proteinExistence type="predicted"/>
<feature type="transmembrane region" description="Helical" evidence="12">
    <location>
        <begin position="180"/>
        <end position="202"/>
    </location>
</feature>
<dbReference type="SMART" id="SM00918">
    <property type="entry name" value="Lig_chan-Glu_bd"/>
    <property type="match status" value="1"/>
</dbReference>
<dbReference type="EMBL" id="BGPR01036267">
    <property type="protein sequence ID" value="GBO11404.1"/>
    <property type="molecule type" value="Genomic_DNA"/>
</dbReference>
<comment type="caution">
    <text evidence="14">The sequence shown here is derived from an EMBL/GenBank/DDBJ whole genome shotgun (WGS) entry which is preliminary data.</text>
</comment>
<keyword evidence="6" id="KW-0406">Ion transport</keyword>